<accession>A0A150XA80</accession>
<proteinExistence type="predicted"/>
<comment type="caution">
    <text evidence="3">The sequence shown here is derived from an EMBL/GenBank/DDBJ whole genome shotgun (WGS) entry which is preliminary data.</text>
</comment>
<organism evidence="3 4">
    <name type="scientific">Roseivirga spongicola</name>
    <dbReference type="NCBI Taxonomy" id="333140"/>
    <lineage>
        <taxon>Bacteria</taxon>
        <taxon>Pseudomonadati</taxon>
        <taxon>Bacteroidota</taxon>
        <taxon>Cytophagia</taxon>
        <taxon>Cytophagales</taxon>
        <taxon>Roseivirgaceae</taxon>
        <taxon>Roseivirga</taxon>
    </lineage>
</organism>
<name>A0A150XA80_9BACT</name>
<dbReference type="Proteomes" id="UP000075606">
    <property type="component" value="Unassembled WGS sequence"/>
</dbReference>
<protein>
    <recommendedName>
        <fullName evidence="2">Outer membrane protein beta-barrel domain-containing protein</fullName>
    </recommendedName>
</protein>
<dbReference type="AlphaFoldDB" id="A0A150XA80"/>
<dbReference type="Pfam" id="PF13568">
    <property type="entry name" value="OMP_b-brl_2"/>
    <property type="match status" value="1"/>
</dbReference>
<dbReference type="OrthoDB" id="1001536at2"/>
<evidence type="ECO:0000313" key="4">
    <source>
        <dbReference type="Proteomes" id="UP000075606"/>
    </source>
</evidence>
<feature type="chain" id="PRO_5007574445" description="Outer membrane protein beta-barrel domain-containing protein" evidence="1">
    <location>
        <begin position="20"/>
        <end position="199"/>
    </location>
</feature>
<sequence length="199" mass="21291">MKKLLIVCMLMTIGFGASAQFTLGPRVAITSTNLDIRENVADVKSGDAEFGFQYGAFARVKVPIVGLYVQPELLFSKTESTVTTNTSTVDLSFNRVDVPVMIGGKLGPLRINAGPSFSFLTSAESDVAGTVTDIKDNYSDTTVGFQAGIGVDFLKFVIDLKYEGSLSERFGESITAGGATFSTDERPSQLLLAVGFKLF</sequence>
<dbReference type="RefSeq" id="WP_068219273.1">
    <property type="nucleotide sequence ID" value="NZ_CP139724.1"/>
</dbReference>
<keyword evidence="4" id="KW-1185">Reference proteome</keyword>
<feature type="signal peptide" evidence="1">
    <location>
        <begin position="1"/>
        <end position="19"/>
    </location>
</feature>
<evidence type="ECO:0000259" key="2">
    <source>
        <dbReference type="Pfam" id="PF13568"/>
    </source>
</evidence>
<dbReference type="InterPro" id="IPR025665">
    <property type="entry name" value="Beta-barrel_OMP_2"/>
</dbReference>
<dbReference type="STRING" id="333140.AWW68_07365"/>
<feature type="domain" description="Outer membrane protein beta-barrel" evidence="2">
    <location>
        <begin position="21"/>
        <end position="168"/>
    </location>
</feature>
<evidence type="ECO:0000313" key="3">
    <source>
        <dbReference type="EMBL" id="KYG75647.1"/>
    </source>
</evidence>
<dbReference type="EMBL" id="LRPC01000012">
    <property type="protein sequence ID" value="KYG75647.1"/>
    <property type="molecule type" value="Genomic_DNA"/>
</dbReference>
<keyword evidence="1" id="KW-0732">Signal</keyword>
<gene>
    <name evidence="3" type="ORF">AWW68_07365</name>
</gene>
<reference evidence="3 4" key="1">
    <citation type="submission" date="2016-01" db="EMBL/GenBank/DDBJ databases">
        <title>Genome sequencing of Roseivirga spongicola UST030701-084.</title>
        <authorList>
            <person name="Selvaratnam C."/>
            <person name="Thevarajoo S."/>
            <person name="Goh K.M."/>
            <person name="Ee R."/>
            <person name="Chan K.-G."/>
            <person name="Chong C.S."/>
        </authorList>
    </citation>
    <scope>NUCLEOTIDE SEQUENCE [LARGE SCALE GENOMIC DNA]</scope>
    <source>
        <strain evidence="3 4">UST030701-084</strain>
    </source>
</reference>
<evidence type="ECO:0000256" key="1">
    <source>
        <dbReference type="SAM" id="SignalP"/>
    </source>
</evidence>